<dbReference type="EMBL" id="BGPR01009583">
    <property type="protein sequence ID" value="GBN40981.1"/>
    <property type="molecule type" value="Genomic_DNA"/>
</dbReference>
<evidence type="ECO:0000313" key="3">
    <source>
        <dbReference type="EMBL" id="GBN41015.1"/>
    </source>
</evidence>
<dbReference type="Proteomes" id="UP000499080">
    <property type="component" value="Unassembled WGS sequence"/>
</dbReference>
<keyword evidence="1" id="KW-1133">Transmembrane helix</keyword>
<feature type="transmembrane region" description="Helical" evidence="1">
    <location>
        <begin position="17"/>
        <end position="40"/>
    </location>
</feature>
<organism evidence="4 5">
    <name type="scientific">Araneus ventricosus</name>
    <name type="common">Orbweaver spider</name>
    <name type="synonym">Epeira ventricosa</name>
    <dbReference type="NCBI Taxonomy" id="182803"/>
    <lineage>
        <taxon>Eukaryota</taxon>
        <taxon>Metazoa</taxon>
        <taxon>Ecdysozoa</taxon>
        <taxon>Arthropoda</taxon>
        <taxon>Chelicerata</taxon>
        <taxon>Arachnida</taxon>
        <taxon>Araneae</taxon>
        <taxon>Araneomorphae</taxon>
        <taxon>Entelegynae</taxon>
        <taxon>Araneoidea</taxon>
        <taxon>Araneidae</taxon>
        <taxon>Araneus</taxon>
    </lineage>
</organism>
<sequence length="123" mass="13756">MHLDLIQGYLIKCNDNLVILISCFEVAQGAIFGMDLIILYHGKMMRTISEPKPPTPHQLEDILCIASGLTCTRPTHTAVFLVESSFEPGTFGAPKPRLYHLATECNDKPCNINQTIDFNSCRF</sequence>
<proteinExistence type="predicted"/>
<reference evidence="4 5" key="1">
    <citation type="journal article" date="2019" name="Sci. Rep.">
        <title>Orb-weaving spider Araneus ventricosus genome elucidates the spidroin gene catalogue.</title>
        <authorList>
            <person name="Kono N."/>
            <person name="Nakamura H."/>
            <person name="Ohtoshi R."/>
            <person name="Moran D.A.P."/>
            <person name="Shinohara A."/>
            <person name="Yoshida Y."/>
            <person name="Fujiwara M."/>
            <person name="Mori M."/>
            <person name="Tomita M."/>
            <person name="Arakawa K."/>
        </authorList>
    </citation>
    <scope>NUCLEOTIDE SEQUENCE [LARGE SCALE GENOMIC DNA]</scope>
</reference>
<evidence type="ECO:0000313" key="2">
    <source>
        <dbReference type="EMBL" id="GBN40981.1"/>
    </source>
</evidence>
<comment type="caution">
    <text evidence="4">The sequence shown here is derived from an EMBL/GenBank/DDBJ whole genome shotgun (WGS) entry which is preliminary data.</text>
</comment>
<dbReference type="AlphaFoldDB" id="A0A4Y2P6R2"/>
<evidence type="ECO:0000256" key="1">
    <source>
        <dbReference type="SAM" id="Phobius"/>
    </source>
</evidence>
<keyword evidence="5" id="KW-1185">Reference proteome</keyword>
<evidence type="ECO:0000313" key="5">
    <source>
        <dbReference type="Proteomes" id="UP000499080"/>
    </source>
</evidence>
<keyword evidence="1" id="KW-0472">Membrane</keyword>
<evidence type="ECO:0000313" key="4">
    <source>
        <dbReference type="EMBL" id="GBN45716.1"/>
    </source>
</evidence>
<dbReference type="EMBL" id="BGPR01010351">
    <property type="protein sequence ID" value="GBN45716.1"/>
    <property type="molecule type" value="Genomic_DNA"/>
</dbReference>
<gene>
    <name evidence="2" type="ORF">AVEN_263989_1</name>
    <name evidence="4" type="ORF">AVEN_42014_1</name>
    <name evidence="3" type="ORF">AVEN_71268_1</name>
</gene>
<protein>
    <submittedName>
        <fullName evidence="4">Uncharacterized protein</fullName>
    </submittedName>
</protein>
<name>A0A4Y2P6R2_ARAVE</name>
<accession>A0A4Y2P6R2</accession>
<keyword evidence="1" id="KW-0812">Transmembrane</keyword>
<dbReference type="EMBL" id="BGPR01009588">
    <property type="protein sequence ID" value="GBN41015.1"/>
    <property type="molecule type" value="Genomic_DNA"/>
</dbReference>